<organism evidence="2 3">
    <name type="scientific">Pseudofulvimonas gallinarii</name>
    <dbReference type="NCBI Taxonomy" id="634155"/>
    <lineage>
        <taxon>Bacteria</taxon>
        <taxon>Pseudomonadati</taxon>
        <taxon>Pseudomonadota</taxon>
        <taxon>Gammaproteobacteria</taxon>
        <taxon>Lysobacterales</taxon>
        <taxon>Rhodanobacteraceae</taxon>
        <taxon>Pseudofulvimonas</taxon>
    </lineage>
</organism>
<feature type="signal peptide" evidence="1">
    <location>
        <begin position="1"/>
        <end position="22"/>
    </location>
</feature>
<evidence type="ECO:0008006" key="4">
    <source>
        <dbReference type="Google" id="ProtNLM"/>
    </source>
</evidence>
<sequence length="623" mass="66719">MRTISLILATLGLGGTFTVAHADTIFHSGIEPGLTIDGRVYWPGPIAGAVVTARFGDQLATTSSRADGRFGLVIEHRHVSGTPLVELTARGTGTQAHIEYAGQLGPFDRLLTAAGSDEVLDIDEEAFANLTPYSTAVSAFMRAENGHLPLQSLAAFERSARSQQVVHVFDIAHAIAFAAQGDLSLPAGYDTTWAAVTDMAGTQQLYADWYTARYATNCSSQPDAPICTIFGDLAGNSTVFPPGEPVPGLRYAVSNGGGFDFGSARFMETLVVYGSTWSYWSPSGDGPFAIDASIESDGRYLFTRQDGEPLSTMETWRFINGQQVRTLIETVSLLVRFDRSVGNLAAYSKSGTIRYRHPDNPEIPTEHLPAQPTLPQVSIGNALADSQSGLRGPLAGSRWLVSVPTAGSGGPAYWDADIHPVTGSNGVTERGGRAFTVLDEGADDFTLDYGDFQMSTRLANEDYPGIWRTEVRITSADGTAYASGILIKVDAPQMAWSAANVPGLYRSRINGHICDGPWGDIDVLSEYGFCTGTQGWFGFQLNADGTGIQAPNTSPAAVTWALPGGADAGRLRIDRMSGPTLVQSRGWEVVKVVGDRYWIIENMAQGEPASFAPSSRVYAMDRQ</sequence>
<dbReference type="Proteomes" id="UP000294599">
    <property type="component" value="Unassembled WGS sequence"/>
</dbReference>
<dbReference type="AlphaFoldDB" id="A0A4V2UWE3"/>
<dbReference type="OrthoDB" id="6335194at2"/>
<name>A0A4V2UWE3_9GAMM</name>
<accession>A0A4V2UWE3</accession>
<evidence type="ECO:0000313" key="2">
    <source>
        <dbReference type="EMBL" id="TCS99237.1"/>
    </source>
</evidence>
<keyword evidence="1" id="KW-0732">Signal</keyword>
<comment type="caution">
    <text evidence="2">The sequence shown here is derived from an EMBL/GenBank/DDBJ whole genome shotgun (WGS) entry which is preliminary data.</text>
</comment>
<protein>
    <recommendedName>
        <fullName evidence="4">Carboxypeptidase family protein</fullName>
    </recommendedName>
</protein>
<keyword evidence="3" id="KW-1185">Reference proteome</keyword>
<gene>
    <name evidence="2" type="ORF">EDC25_10675</name>
</gene>
<dbReference type="EMBL" id="SMAF01000006">
    <property type="protein sequence ID" value="TCS99237.1"/>
    <property type="molecule type" value="Genomic_DNA"/>
</dbReference>
<reference evidence="2 3" key="1">
    <citation type="submission" date="2019-03" db="EMBL/GenBank/DDBJ databases">
        <title>Genomic Encyclopedia of Type Strains, Phase IV (KMG-IV): sequencing the most valuable type-strain genomes for metagenomic binning, comparative biology and taxonomic classification.</title>
        <authorList>
            <person name="Goeker M."/>
        </authorList>
    </citation>
    <scope>NUCLEOTIDE SEQUENCE [LARGE SCALE GENOMIC DNA]</scope>
    <source>
        <strain evidence="2 3">DSM 21944</strain>
    </source>
</reference>
<evidence type="ECO:0000256" key="1">
    <source>
        <dbReference type="SAM" id="SignalP"/>
    </source>
</evidence>
<dbReference type="RefSeq" id="WP_132577302.1">
    <property type="nucleotide sequence ID" value="NZ_JBHLWF010000031.1"/>
</dbReference>
<feature type="chain" id="PRO_5020971536" description="Carboxypeptidase family protein" evidence="1">
    <location>
        <begin position="23"/>
        <end position="623"/>
    </location>
</feature>
<proteinExistence type="predicted"/>
<evidence type="ECO:0000313" key="3">
    <source>
        <dbReference type="Proteomes" id="UP000294599"/>
    </source>
</evidence>